<dbReference type="HOGENOM" id="CLU_1669098_0_0_1"/>
<reference evidence="3" key="1">
    <citation type="journal article" date="2014" name="Proc. Natl. Acad. Sci. U.S.A.">
        <title>Extensive sampling of basidiomycete genomes demonstrates inadequacy of the white-rot/brown-rot paradigm for wood decay fungi.</title>
        <authorList>
            <person name="Riley R."/>
            <person name="Salamov A.A."/>
            <person name="Brown D.W."/>
            <person name="Nagy L.G."/>
            <person name="Floudas D."/>
            <person name="Held B.W."/>
            <person name="Levasseur A."/>
            <person name="Lombard V."/>
            <person name="Morin E."/>
            <person name="Otillar R."/>
            <person name="Lindquist E.A."/>
            <person name="Sun H."/>
            <person name="LaButti K.M."/>
            <person name="Schmutz J."/>
            <person name="Jabbour D."/>
            <person name="Luo H."/>
            <person name="Baker S.E."/>
            <person name="Pisabarro A.G."/>
            <person name="Walton J.D."/>
            <person name="Blanchette R.A."/>
            <person name="Henrissat B."/>
            <person name="Martin F."/>
            <person name="Cullen D."/>
            <person name="Hibbett D.S."/>
            <person name="Grigoriev I.V."/>
        </authorList>
    </citation>
    <scope>NUCLEOTIDE SEQUENCE [LARGE SCALE GENOMIC DNA]</scope>
    <source>
        <strain evidence="3">FD-172 SS1</strain>
    </source>
</reference>
<dbReference type="EMBL" id="KL198032">
    <property type="protein sequence ID" value="KDQ15388.1"/>
    <property type="molecule type" value="Genomic_DNA"/>
</dbReference>
<dbReference type="Proteomes" id="UP000027195">
    <property type="component" value="Unassembled WGS sequence"/>
</dbReference>
<dbReference type="InParanoid" id="A0A067MI04"/>
<proteinExistence type="predicted"/>
<evidence type="ECO:0000313" key="3">
    <source>
        <dbReference type="Proteomes" id="UP000027195"/>
    </source>
</evidence>
<protein>
    <submittedName>
        <fullName evidence="2">Uncharacterized protein</fullName>
    </submittedName>
</protein>
<feature type="region of interest" description="Disordered" evidence="1">
    <location>
        <begin position="137"/>
        <end position="158"/>
    </location>
</feature>
<sequence length="158" mass="17283">MQLDSRILNFFNSLHRMAVASRSPPPSAEDAAYLAAGKKRLLSCIRTTHEICSLLAAINTSSPAPAWDRRIDITRTLNPSPMSGGATVSLYLTRALWGWVWPSRCAQRDVHACCCNPGLYPQTHTVPWRLQCTTMRPTMSSPPDTDTSAPSMSAAHAS</sequence>
<evidence type="ECO:0000256" key="1">
    <source>
        <dbReference type="SAM" id="MobiDB-lite"/>
    </source>
</evidence>
<organism evidence="2 3">
    <name type="scientific">Botryobasidium botryosum (strain FD-172 SS1)</name>
    <dbReference type="NCBI Taxonomy" id="930990"/>
    <lineage>
        <taxon>Eukaryota</taxon>
        <taxon>Fungi</taxon>
        <taxon>Dikarya</taxon>
        <taxon>Basidiomycota</taxon>
        <taxon>Agaricomycotina</taxon>
        <taxon>Agaricomycetes</taxon>
        <taxon>Cantharellales</taxon>
        <taxon>Botryobasidiaceae</taxon>
        <taxon>Botryobasidium</taxon>
    </lineage>
</organism>
<name>A0A067MI04_BOTB1</name>
<accession>A0A067MI04</accession>
<dbReference type="AlphaFoldDB" id="A0A067MI04"/>
<gene>
    <name evidence="2" type="ORF">BOTBODRAFT_290804</name>
</gene>
<evidence type="ECO:0000313" key="2">
    <source>
        <dbReference type="EMBL" id="KDQ15388.1"/>
    </source>
</evidence>
<keyword evidence="3" id="KW-1185">Reference proteome</keyword>